<comment type="function">
    <text evidence="5">An accessory protein needed during the final step in the assembly of 30S ribosomal subunit, possibly for assembly of the head region. Essential for efficient processing of 16S rRNA. May be needed both before and after RbfA during the maturation of 16S rRNA. It has affinity for free ribosomal 30S subunits but not for 70S ribosomes.</text>
</comment>
<dbReference type="GO" id="GO:0042274">
    <property type="term" value="P:ribosomal small subunit biogenesis"/>
    <property type="evidence" value="ECO:0007669"/>
    <property type="project" value="UniProtKB-UniRule"/>
</dbReference>
<proteinExistence type="inferred from homology"/>
<evidence type="ECO:0000256" key="4">
    <source>
        <dbReference type="ARBA" id="ARBA00023186"/>
    </source>
</evidence>
<organism evidence="8 9">
    <name type="scientific">Williamsia sterculiae</name>
    <dbReference type="NCBI Taxonomy" id="1344003"/>
    <lineage>
        <taxon>Bacteria</taxon>
        <taxon>Bacillati</taxon>
        <taxon>Actinomycetota</taxon>
        <taxon>Actinomycetes</taxon>
        <taxon>Mycobacteriales</taxon>
        <taxon>Nocardiaceae</taxon>
        <taxon>Williamsia</taxon>
    </lineage>
</organism>
<reference evidence="8 9" key="1">
    <citation type="submission" date="2017-01" db="EMBL/GenBank/DDBJ databases">
        <authorList>
            <person name="Mah S.A."/>
            <person name="Swanson W.J."/>
            <person name="Moy G.W."/>
            <person name="Vacquier V.D."/>
        </authorList>
    </citation>
    <scope>NUCLEOTIDE SEQUENCE [LARGE SCALE GENOMIC DNA]</scope>
    <source>
        <strain evidence="8 9">CPCC 203464</strain>
    </source>
</reference>
<dbReference type="Pfam" id="PF01782">
    <property type="entry name" value="RimM"/>
    <property type="match status" value="1"/>
</dbReference>
<dbReference type="InterPro" id="IPR011961">
    <property type="entry name" value="RimM"/>
</dbReference>
<comment type="similarity">
    <text evidence="5">Belongs to the RimM family.</text>
</comment>
<dbReference type="PANTHER" id="PTHR33692:SF1">
    <property type="entry name" value="RIBOSOME MATURATION FACTOR RIMM"/>
    <property type="match status" value="1"/>
</dbReference>
<dbReference type="Pfam" id="PF05239">
    <property type="entry name" value="PRC"/>
    <property type="match status" value="1"/>
</dbReference>
<evidence type="ECO:0000259" key="7">
    <source>
        <dbReference type="Pfam" id="PF05239"/>
    </source>
</evidence>
<evidence type="ECO:0000256" key="3">
    <source>
        <dbReference type="ARBA" id="ARBA00022552"/>
    </source>
</evidence>
<dbReference type="InterPro" id="IPR009000">
    <property type="entry name" value="Transl_B-barrel_sf"/>
</dbReference>
<dbReference type="InterPro" id="IPR011033">
    <property type="entry name" value="PRC_barrel-like_sf"/>
</dbReference>
<gene>
    <name evidence="5" type="primary">rimM</name>
    <name evidence="8" type="ORF">SAMN05445060_2829</name>
</gene>
<keyword evidence="1 5" id="KW-0963">Cytoplasm</keyword>
<dbReference type="OrthoDB" id="5381335at2"/>
<keyword evidence="3 5" id="KW-0698">rRNA processing</keyword>
<dbReference type="PANTHER" id="PTHR33692">
    <property type="entry name" value="RIBOSOME MATURATION FACTOR RIMM"/>
    <property type="match status" value="1"/>
</dbReference>
<accession>A0A1N7GIF7</accession>
<feature type="domain" description="RimM N-terminal" evidence="6">
    <location>
        <begin position="4"/>
        <end position="97"/>
    </location>
</feature>
<dbReference type="SUPFAM" id="SSF50346">
    <property type="entry name" value="PRC-barrel domain"/>
    <property type="match status" value="1"/>
</dbReference>
<comment type="domain">
    <text evidence="5">The PRC barrel domain binds ribosomal protein uS19.</text>
</comment>
<dbReference type="InterPro" id="IPR027275">
    <property type="entry name" value="PRC-brl_dom"/>
</dbReference>
<dbReference type="GO" id="GO:0005737">
    <property type="term" value="C:cytoplasm"/>
    <property type="evidence" value="ECO:0007669"/>
    <property type="project" value="UniProtKB-SubCell"/>
</dbReference>
<keyword evidence="4 5" id="KW-0143">Chaperone</keyword>
<dbReference type="HAMAP" id="MF_00014">
    <property type="entry name" value="Ribosome_mat_RimM"/>
    <property type="match status" value="1"/>
</dbReference>
<dbReference type="Gene3D" id="2.40.30.60">
    <property type="entry name" value="RimM"/>
    <property type="match status" value="1"/>
</dbReference>
<dbReference type="InterPro" id="IPR002676">
    <property type="entry name" value="RimM_N"/>
</dbReference>
<protein>
    <recommendedName>
        <fullName evidence="5">Ribosome maturation factor RimM</fullName>
    </recommendedName>
</protein>
<feature type="domain" description="PRC-barrel" evidence="7">
    <location>
        <begin position="106"/>
        <end position="178"/>
    </location>
</feature>
<dbReference type="AlphaFoldDB" id="A0A1N7GIF7"/>
<dbReference type="SUPFAM" id="SSF50447">
    <property type="entry name" value="Translation proteins"/>
    <property type="match status" value="1"/>
</dbReference>
<dbReference type="Proteomes" id="UP000186218">
    <property type="component" value="Unassembled WGS sequence"/>
</dbReference>
<comment type="subunit">
    <text evidence="5">Binds ribosomal protein uS19.</text>
</comment>
<evidence type="ECO:0000256" key="5">
    <source>
        <dbReference type="HAMAP-Rule" id="MF_00014"/>
    </source>
</evidence>
<dbReference type="InterPro" id="IPR036976">
    <property type="entry name" value="RimM_N_sf"/>
</dbReference>
<name>A0A1N7GIF7_9NOCA</name>
<dbReference type="GO" id="GO:0005840">
    <property type="term" value="C:ribosome"/>
    <property type="evidence" value="ECO:0007669"/>
    <property type="project" value="InterPro"/>
</dbReference>
<dbReference type="STRING" id="1344003.SAMN05445060_2829"/>
<dbReference type="EMBL" id="FTNT01000008">
    <property type="protein sequence ID" value="SIS12383.1"/>
    <property type="molecule type" value="Genomic_DNA"/>
</dbReference>
<dbReference type="RefSeq" id="WP_076480569.1">
    <property type="nucleotide sequence ID" value="NZ_FTNT01000008.1"/>
</dbReference>
<comment type="subcellular location">
    <subcellularLocation>
        <location evidence="5">Cytoplasm</location>
    </subcellularLocation>
</comment>
<evidence type="ECO:0000259" key="6">
    <source>
        <dbReference type="Pfam" id="PF01782"/>
    </source>
</evidence>
<dbReference type="GO" id="GO:0006364">
    <property type="term" value="P:rRNA processing"/>
    <property type="evidence" value="ECO:0007669"/>
    <property type="project" value="UniProtKB-UniRule"/>
</dbReference>
<evidence type="ECO:0000256" key="2">
    <source>
        <dbReference type="ARBA" id="ARBA00022517"/>
    </source>
</evidence>
<keyword evidence="9" id="KW-1185">Reference proteome</keyword>
<sequence length="191" mass="20364">MDLVVGRVVKSHGVRGELVVDVRTDDPEDRFAVGATLRGYLPRRRGATDTGRGNPAERTFTVTAARPHGARLLLSLAEVADRASADDLRGWLFVIDAAAVDSGDDPDEFYDHELQGVEVVTTVGDRVGEVRDILHLPANDVLVVTRDAGDEVLVPFVTEVVPTVGREHIVIDPPEGLLEAPAGDAGGTGSR</sequence>
<keyword evidence="2 5" id="KW-0690">Ribosome biogenesis</keyword>
<evidence type="ECO:0000256" key="1">
    <source>
        <dbReference type="ARBA" id="ARBA00022490"/>
    </source>
</evidence>
<dbReference type="NCBIfam" id="TIGR02273">
    <property type="entry name" value="16S_RimM"/>
    <property type="match status" value="1"/>
</dbReference>
<dbReference type="GO" id="GO:0043022">
    <property type="term" value="F:ribosome binding"/>
    <property type="evidence" value="ECO:0007669"/>
    <property type="project" value="InterPro"/>
</dbReference>
<evidence type="ECO:0000313" key="9">
    <source>
        <dbReference type="Proteomes" id="UP000186218"/>
    </source>
</evidence>
<evidence type="ECO:0000313" key="8">
    <source>
        <dbReference type="EMBL" id="SIS12383.1"/>
    </source>
</evidence>
<dbReference type="Gene3D" id="2.30.30.240">
    <property type="entry name" value="PRC-barrel domain"/>
    <property type="match status" value="1"/>
</dbReference>